<protein>
    <recommendedName>
        <fullName evidence="4">ABC transporter permease</fullName>
    </recommendedName>
</protein>
<reference evidence="2" key="1">
    <citation type="journal article" date="2014" name="Int. J. Syst. Evol. Microbiol.">
        <title>Complete genome sequence of Corynebacterium casei LMG S-19264T (=DSM 44701T), isolated from a smear-ripened cheese.</title>
        <authorList>
            <consortium name="US DOE Joint Genome Institute (JGI-PGF)"/>
            <person name="Walter F."/>
            <person name="Albersmeier A."/>
            <person name="Kalinowski J."/>
            <person name="Ruckert C."/>
        </authorList>
    </citation>
    <scope>NUCLEOTIDE SEQUENCE</scope>
    <source>
        <strain evidence="2">VKM Ac-1447</strain>
    </source>
</reference>
<dbReference type="Proteomes" id="UP001142317">
    <property type="component" value="Unassembled WGS sequence"/>
</dbReference>
<keyword evidence="1" id="KW-0812">Transmembrane</keyword>
<feature type="transmembrane region" description="Helical" evidence="1">
    <location>
        <begin position="184"/>
        <end position="201"/>
    </location>
</feature>
<organism evidence="2 3">
    <name type="scientific">Microbacterium imperiale</name>
    <dbReference type="NCBI Taxonomy" id="33884"/>
    <lineage>
        <taxon>Bacteria</taxon>
        <taxon>Bacillati</taxon>
        <taxon>Actinomycetota</taxon>
        <taxon>Actinomycetes</taxon>
        <taxon>Micrococcales</taxon>
        <taxon>Microbacteriaceae</taxon>
        <taxon>Microbacterium</taxon>
    </lineage>
</organism>
<evidence type="ECO:0000313" key="2">
    <source>
        <dbReference type="EMBL" id="GLJ80658.1"/>
    </source>
</evidence>
<evidence type="ECO:0000256" key="1">
    <source>
        <dbReference type="SAM" id="Phobius"/>
    </source>
</evidence>
<dbReference type="EMBL" id="BSEO01000014">
    <property type="protein sequence ID" value="GLJ80658.1"/>
    <property type="molecule type" value="Genomic_DNA"/>
</dbReference>
<name>A0A9W6HIE9_9MICO</name>
<evidence type="ECO:0008006" key="4">
    <source>
        <dbReference type="Google" id="ProtNLM"/>
    </source>
</evidence>
<feature type="transmembrane region" description="Helical" evidence="1">
    <location>
        <begin position="20"/>
        <end position="44"/>
    </location>
</feature>
<evidence type="ECO:0000313" key="3">
    <source>
        <dbReference type="Proteomes" id="UP001142317"/>
    </source>
</evidence>
<dbReference type="RefSeq" id="WP_210006870.1">
    <property type="nucleotide sequence ID" value="NZ_BSEO01000014.1"/>
</dbReference>
<feature type="transmembrane region" description="Helical" evidence="1">
    <location>
        <begin position="64"/>
        <end position="88"/>
    </location>
</feature>
<reference evidence="2" key="2">
    <citation type="submission" date="2023-01" db="EMBL/GenBank/DDBJ databases">
        <authorList>
            <person name="Sun Q."/>
            <person name="Evtushenko L."/>
        </authorList>
    </citation>
    <scope>NUCLEOTIDE SEQUENCE</scope>
    <source>
        <strain evidence="2">VKM Ac-1447</strain>
    </source>
</reference>
<gene>
    <name evidence="2" type="ORF">GCM10017586_23410</name>
</gene>
<accession>A0A9W6HIE9</accession>
<dbReference type="AlphaFoldDB" id="A0A9W6HIE9"/>
<comment type="caution">
    <text evidence="2">The sequence shown here is derived from an EMBL/GenBank/DDBJ whole genome shotgun (WGS) entry which is preliminary data.</text>
</comment>
<feature type="transmembrane region" description="Helical" evidence="1">
    <location>
        <begin position="156"/>
        <end position="177"/>
    </location>
</feature>
<feature type="transmembrane region" description="Helical" evidence="1">
    <location>
        <begin position="116"/>
        <end position="144"/>
    </location>
</feature>
<keyword evidence="1" id="KW-0472">Membrane</keyword>
<keyword evidence="3" id="KW-1185">Reference proteome</keyword>
<proteinExistence type="predicted"/>
<feature type="transmembrane region" description="Helical" evidence="1">
    <location>
        <begin position="245"/>
        <end position="266"/>
    </location>
</feature>
<sequence>MNLLNATRSELTKQFSTSVWWILLIVLVLYIGSTAGGMAAVIAAGETGSLGGATTMPTGLGERIPRLIYGLATAMGYVFPLIVGTLLVTGEYRHKTLTPTFLATPRRGVALSAKMLAGIVMGLVFAVAAVGSTVVAGGGVLALFGIDPQLDSAETWALLGRMVLALVLWVLVGIGLGTLIRNQIAAVVGILAFTQFVEPIARLGAGLVEGLGDVARFLPGAASDALAGDSIYAIMGGGADQPLEWWAGGLVLAGYALLFALLGYAASWRRDVV</sequence>
<keyword evidence="1" id="KW-1133">Transmembrane helix</keyword>